<dbReference type="OrthoDB" id="10025739at2759"/>
<dbReference type="AlphaFoldDB" id="F4Q127"/>
<evidence type="ECO:0000256" key="1">
    <source>
        <dbReference type="SAM" id="MobiDB-lite"/>
    </source>
</evidence>
<evidence type="ECO:0000313" key="2">
    <source>
        <dbReference type="EMBL" id="EGG18528.1"/>
    </source>
</evidence>
<keyword evidence="3" id="KW-1185">Reference proteome</keyword>
<feature type="compositionally biased region" description="Acidic residues" evidence="1">
    <location>
        <begin position="1"/>
        <end position="17"/>
    </location>
</feature>
<name>F4Q127_CACFS</name>
<proteinExistence type="predicted"/>
<gene>
    <name evidence="2" type="ORF">DFA_04022</name>
</gene>
<reference evidence="3" key="1">
    <citation type="journal article" date="2011" name="Genome Res.">
        <title>Phylogeny-wide analysis of social amoeba genomes highlights ancient origins for complex intercellular communication.</title>
        <authorList>
            <person name="Heidel A.J."/>
            <person name="Lawal H.M."/>
            <person name="Felder M."/>
            <person name="Schilde C."/>
            <person name="Helps N.R."/>
            <person name="Tunggal B."/>
            <person name="Rivero F."/>
            <person name="John U."/>
            <person name="Schleicher M."/>
            <person name="Eichinger L."/>
            <person name="Platzer M."/>
            <person name="Noegel A.A."/>
            <person name="Schaap P."/>
            <person name="Gloeckner G."/>
        </authorList>
    </citation>
    <scope>NUCLEOTIDE SEQUENCE [LARGE SCALE GENOMIC DNA]</scope>
    <source>
        <strain evidence="3">SH3</strain>
    </source>
</reference>
<dbReference type="KEGG" id="dfa:DFA_04022"/>
<dbReference type="GeneID" id="14870276"/>
<accession>F4Q127</accession>
<protein>
    <submittedName>
        <fullName evidence="2">Uncharacterized protein</fullName>
    </submittedName>
</protein>
<dbReference type="Proteomes" id="UP000007797">
    <property type="component" value="Unassembled WGS sequence"/>
</dbReference>
<organism evidence="2 3">
    <name type="scientific">Cavenderia fasciculata</name>
    <name type="common">Slime mold</name>
    <name type="synonym">Dictyostelium fasciculatum</name>
    <dbReference type="NCBI Taxonomy" id="261658"/>
    <lineage>
        <taxon>Eukaryota</taxon>
        <taxon>Amoebozoa</taxon>
        <taxon>Evosea</taxon>
        <taxon>Eumycetozoa</taxon>
        <taxon>Dictyostelia</taxon>
        <taxon>Acytosteliales</taxon>
        <taxon>Cavenderiaceae</taxon>
        <taxon>Cavenderia</taxon>
    </lineage>
</organism>
<dbReference type="EMBL" id="GL883018">
    <property type="protein sequence ID" value="EGG18528.1"/>
    <property type="molecule type" value="Genomic_DNA"/>
</dbReference>
<sequence length="61" mass="7079">MEDDNNGAIMEDDDYSDEETRAKKMKGPQGLKYQYADDLRRSVNGFYDMLLMATRTLNSFC</sequence>
<dbReference type="RefSeq" id="XP_004366432.1">
    <property type="nucleotide sequence ID" value="XM_004366375.1"/>
</dbReference>
<evidence type="ECO:0000313" key="3">
    <source>
        <dbReference type="Proteomes" id="UP000007797"/>
    </source>
</evidence>
<feature type="region of interest" description="Disordered" evidence="1">
    <location>
        <begin position="1"/>
        <end position="27"/>
    </location>
</feature>